<dbReference type="SMART" id="SM00062">
    <property type="entry name" value="PBPb"/>
    <property type="match status" value="1"/>
</dbReference>
<dbReference type="EMBL" id="ASGZ01000002">
    <property type="protein sequence ID" value="ESP90154.1"/>
    <property type="molecule type" value="Genomic_DNA"/>
</dbReference>
<reference evidence="6 7" key="1">
    <citation type="journal article" date="2013" name="Genome Announc.">
        <title>Draft Genome Sequence of 'Candidatus Halobonum tyrrellensis' Strain G22, Isolated from the Hypersaline Waters of Lake Tyrrell, Australia.</title>
        <authorList>
            <person name="Ugalde J.A."/>
            <person name="Narasingarao P."/>
            <person name="Kuo S."/>
            <person name="Podell S."/>
            <person name="Allen E.E."/>
        </authorList>
    </citation>
    <scope>NUCLEOTIDE SEQUENCE [LARGE SCALE GENOMIC DNA]</scope>
    <source>
        <strain evidence="6 7">G22</strain>
    </source>
</reference>
<dbReference type="Proteomes" id="UP000017840">
    <property type="component" value="Unassembled WGS sequence"/>
</dbReference>
<dbReference type="SUPFAM" id="SSF53850">
    <property type="entry name" value="Periplasmic binding protein-like II"/>
    <property type="match status" value="1"/>
</dbReference>
<dbReference type="OrthoDB" id="30671at2157"/>
<protein>
    <submittedName>
        <fullName evidence="6">Amino acid ABC transporter amino acid-binding protein</fullName>
    </submittedName>
</protein>
<sequence>MDRRTYLRSVGGSAVALTLAGCSGDGGEASPPAEETTDDSAGGETGTGTETGTESGGDGEVTTVTPGTAPGFPPFEMMESGELVGFDVDLLSAVVAEADGYELGEWQTFDFDSLIPALTSDNIDVIAAALTINDDRDQTIDFSDPYYNADQAVLVRTDGDFAPSDLEALSGHPVGAQSGTTGETVAQENVEGTNYNSYDSYVFAVQDLENGNIDAVVLDVPVARTFAQQRPVEVAFVVETGERYGFGIREGASELQTGLNQGLQAVRDSGQYEEVRNEWFGGSAESTGTADSATANSTTTGTSE</sequence>
<dbReference type="RefSeq" id="WP_023392858.1">
    <property type="nucleotide sequence ID" value="NZ_ASGZ01000002.1"/>
</dbReference>
<dbReference type="STRING" id="1324957.K933_01297"/>
<evidence type="ECO:0000256" key="1">
    <source>
        <dbReference type="ARBA" id="ARBA00004196"/>
    </source>
</evidence>
<feature type="domain" description="Solute-binding protein family 3/N-terminal" evidence="4">
    <location>
        <begin position="63"/>
        <end position="283"/>
    </location>
</feature>
<dbReference type="CDD" id="cd13624">
    <property type="entry name" value="PBP2_Arg_Lys_His"/>
    <property type="match status" value="1"/>
</dbReference>
<feature type="domain" description="Ionotropic glutamate receptor C-terminal" evidence="5">
    <location>
        <begin position="63"/>
        <end position="282"/>
    </location>
</feature>
<dbReference type="PATRIC" id="fig|1324957.4.peg.272"/>
<feature type="compositionally biased region" description="Low complexity" evidence="3">
    <location>
        <begin position="286"/>
        <end position="304"/>
    </location>
</feature>
<dbReference type="GO" id="GO:0015276">
    <property type="term" value="F:ligand-gated monoatomic ion channel activity"/>
    <property type="evidence" value="ECO:0007669"/>
    <property type="project" value="InterPro"/>
</dbReference>
<dbReference type="InterPro" id="IPR001638">
    <property type="entry name" value="Solute-binding_3/MltF_N"/>
</dbReference>
<comment type="caution">
    <text evidence="6">The sequence shown here is derived from an EMBL/GenBank/DDBJ whole genome shotgun (WGS) entry which is preliminary data.</text>
</comment>
<dbReference type="PROSITE" id="PS01039">
    <property type="entry name" value="SBP_BACTERIAL_3"/>
    <property type="match status" value="1"/>
</dbReference>
<dbReference type="SMART" id="SM00079">
    <property type="entry name" value="PBPe"/>
    <property type="match status" value="1"/>
</dbReference>
<dbReference type="Pfam" id="PF00497">
    <property type="entry name" value="SBP_bac_3"/>
    <property type="match status" value="1"/>
</dbReference>
<proteinExistence type="predicted"/>
<dbReference type="PANTHER" id="PTHR35936:SF17">
    <property type="entry name" value="ARGININE-BINDING EXTRACELLULAR PROTEIN ARTP"/>
    <property type="match status" value="1"/>
</dbReference>
<evidence type="ECO:0000313" key="6">
    <source>
        <dbReference type="EMBL" id="ESP90154.1"/>
    </source>
</evidence>
<feature type="compositionally biased region" description="Low complexity" evidence="3">
    <location>
        <begin position="39"/>
        <end position="53"/>
    </location>
</feature>
<gene>
    <name evidence="6" type="ORF">K933_01297</name>
</gene>
<evidence type="ECO:0000256" key="3">
    <source>
        <dbReference type="SAM" id="MobiDB-lite"/>
    </source>
</evidence>
<feature type="region of interest" description="Disordered" evidence="3">
    <location>
        <begin position="279"/>
        <end position="304"/>
    </location>
</feature>
<organism evidence="6 7">
    <name type="scientific">Candidatus Halobonum tyrrellensis G22</name>
    <dbReference type="NCBI Taxonomy" id="1324957"/>
    <lineage>
        <taxon>Archaea</taxon>
        <taxon>Methanobacteriati</taxon>
        <taxon>Methanobacteriota</taxon>
        <taxon>Stenosarchaea group</taxon>
        <taxon>Halobacteria</taxon>
        <taxon>Halobacteriales</taxon>
        <taxon>Haloferacaceae</taxon>
        <taxon>Candidatus Halobonum</taxon>
    </lineage>
</organism>
<dbReference type="InterPro" id="IPR001320">
    <property type="entry name" value="Iontro_rcpt_C"/>
</dbReference>
<feature type="region of interest" description="Disordered" evidence="3">
    <location>
        <begin position="20"/>
        <end position="70"/>
    </location>
</feature>
<keyword evidence="7" id="KW-1185">Reference proteome</keyword>
<evidence type="ECO:0000259" key="4">
    <source>
        <dbReference type="SMART" id="SM00062"/>
    </source>
</evidence>
<evidence type="ECO:0000313" key="7">
    <source>
        <dbReference type="Proteomes" id="UP000017840"/>
    </source>
</evidence>
<evidence type="ECO:0000259" key="5">
    <source>
        <dbReference type="SMART" id="SM00079"/>
    </source>
</evidence>
<accession>V4HQG0</accession>
<name>V4HQG0_9EURY</name>
<dbReference type="eggNOG" id="arCOG01799">
    <property type="taxonomic scope" value="Archaea"/>
</dbReference>
<dbReference type="PANTHER" id="PTHR35936">
    <property type="entry name" value="MEMBRANE-BOUND LYTIC MUREIN TRANSGLYCOSYLASE F"/>
    <property type="match status" value="1"/>
</dbReference>
<dbReference type="InterPro" id="IPR018313">
    <property type="entry name" value="SBP_3_CS"/>
</dbReference>
<comment type="subcellular location">
    <subcellularLocation>
        <location evidence="1">Cell envelope</location>
    </subcellularLocation>
</comment>
<dbReference type="GO" id="GO:0016020">
    <property type="term" value="C:membrane"/>
    <property type="evidence" value="ECO:0007669"/>
    <property type="project" value="InterPro"/>
</dbReference>
<dbReference type="Gene3D" id="3.40.190.10">
    <property type="entry name" value="Periplasmic binding protein-like II"/>
    <property type="match status" value="2"/>
</dbReference>
<evidence type="ECO:0000256" key="2">
    <source>
        <dbReference type="ARBA" id="ARBA00022729"/>
    </source>
</evidence>
<dbReference type="PROSITE" id="PS51257">
    <property type="entry name" value="PROKAR_LIPOPROTEIN"/>
    <property type="match status" value="1"/>
</dbReference>
<keyword evidence="2" id="KW-0732">Signal</keyword>
<dbReference type="AlphaFoldDB" id="V4HQG0"/>